<accession>A0A1I7JE76</accession>
<gene>
    <name evidence="1" type="ORF">SAMN04489707_102522</name>
</gene>
<dbReference type="STRING" id="343013.SAMN04489707_102522"/>
<sequence length="388" mass="42765">MNRGMIMAPAMPVIDNGKIAQLELKAQDHQSLAVTQDAASFYLRLTERHAWLRLWDETLAPLFDIQGVAAQPGEFPLSREQIKELLRLWSYGLPEQASIPVNSAALLLMGYAQAPGLLRATRDWARALMHPHPGSQRQAAERCIQQGFALAHWFRQWGSRDEEELELLTALHAVSLLSPEDQSRRQQLEKALWKSRCMQAPEQPGQRLRIALRDRADAYSLEREFRESPEAARTLLAVRGEPASNLGGALQRQHWTAEEFFTVLSGHAASRASVGDAYQLTIEPVTLAGAHGSQDCTAAIFRSRASRLTLLLTVDVANGAAAIYLSTLVLADPGQTIDDYIQRVQTVQAEGKQAAETNARSNILEAVNKTLESLQQAGQRKAPGGLVG</sequence>
<reference evidence="1 2" key="1">
    <citation type="submission" date="2016-10" db="EMBL/GenBank/DDBJ databases">
        <authorList>
            <person name="de Groot N.N."/>
        </authorList>
    </citation>
    <scope>NUCLEOTIDE SEQUENCE [LARGE SCALE GENOMIC DNA]</scope>
    <source>
        <strain evidence="1 2">R-24608</strain>
    </source>
</reference>
<evidence type="ECO:0000313" key="1">
    <source>
        <dbReference type="EMBL" id="SFU83463.1"/>
    </source>
</evidence>
<protein>
    <submittedName>
        <fullName evidence="1">Uncharacterized protein</fullName>
    </submittedName>
</protein>
<dbReference type="EMBL" id="FPBX01000025">
    <property type="protein sequence ID" value="SFU83463.1"/>
    <property type="molecule type" value="Genomic_DNA"/>
</dbReference>
<proteinExistence type="predicted"/>
<dbReference type="Proteomes" id="UP000183656">
    <property type="component" value="Unassembled WGS sequence"/>
</dbReference>
<keyword evidence="2" id="KW-1185">Reference proteome</keyword>
<dbReference type="AlphaFoldDB" id="A0A1I7JE76"/>
<name>A0A1I7JE76_9BURK</name>
<organism evidence="1 2">
    <name type="scientific">Paenacidovorax caeni</name>
    <dbReference type="NCBI Taxonomy" id="343013"/>
    <lineage>
        <taxon>Bacteria</taxon>
        <taxon>Pseudomonadati</taxon>
        <taxon>Pseudomonadota</taxon>
        <taxon>Betaproteobacteria</taxon>
        <taxon>Burkholderiales</taxon>
        <taxon>Comamonadaceae</taxon>
        <taxon>Paenacidovorax</taxon>
    </lineage>
</organism>
<evidence type="ECO:0000313" key="2">
    <source>
        <dbReference type="Proteomes" id="UP000183656"/>
    </source>
</evidence>